<name>A0A344LUM2_9FLAO</name>
<dbReference type="Pfam" id="PF05559">
    <property type="entry name" value="DUF763"/>
    <property type="match status" value="1"/>
</dbReference>
<keyword evidence="3" id="KW-1185">Reference proteome</keyword>
<dbReference type="Proteomes" id="UP000251561">
    <property type="component" value="Chromosome"/>
</dbReference>
<dbReference type="KEGG" id="ffl:HYN86_13815"/>
<reference evidence="2 3" key="1">
    <citation type="submission" date="2018-06" db="EMBL/GenBank/DDBJ databases">
        <title>Genome sequencing of Flavobacterium.</title>
        <authorList>
            <person name="Baek M.-G."/>
            <person name="Yi H."/>
        </authorList>
    </citation>
    <scope>NUCLEOTIDE SEQUENCE [LARGE SCALE GENOMIC DNA]</scope>
    <source>
        <strain evidence="2 3">HYN0086</strain>
    </source>
</reference>
<sequence>MKRSGTADLPLHYGQVPLWLSERMSKLGLAIVETIALEFSTSEVISKLSNPFWFQSFGAVMGMDWHSSGITTSVLGALKKSVNPHSKELGIYICGGKGKHSMLTPQELLFVGEKTGLDGNNLANCSRLTAKVDNTAIQDGFQLYQHSFIVDNKGQWAVIQQGMNPNSKTARRYHWHSQDLKSFVEEPHTFIYGENQGNILNLTAQAASKSRDGILELCKESPAKIMKEMQYLSMPAHHDVRMEDVNMKRLGAMLWTTHENKPEDFEELLLLKGMGPRALQSLALVSEVIYGTPTRFEDPARFSFAHGGKDGHPFPVPVKIYDETIDTLQRAINRAKIGNSDKIAAIQKLSEISRKAEENFTPNSNFDALIQREREQSHLYGGKTIFGDAKPPRKKPSNPNNNQLELF</sequence>
<dbReference type="AlphaFoldDB" id="A0A344LUM2"/>
<gene>
    <name evidence="2" type="ORF">HYN86_13815</name>
</gene>
<dbReference type="PANTHER" id="PTHR38597:SF1">
    <property type="entry name" value="BLL3834 PROTEIN"/>
    <property type="match status" value="1"/>
</dbReference>
<evidence type="ECO:0000256" key="1">
    <source>
        <dbReference type="SAM" id="MobiDB-lite"/>
    </source>
</evidence>
<dbReference type="RefSeq" id="WP_113678561.1">
    <property type="nucleotide sequence ID" value="NZ_CP030261.1"/>
</dbReference>
<dbReference type="OrthoDB" id="9802662at2"/>
<organism evidence="2 3">
    <name type="scientific">Flavobacterium fluviale</name>
    <dbReference type="NCBI Taxonomy" id="2249356"/>
    <lineage>
        <taxon>Bacteria</taxon>
        <taxon>Pseudomonadati</taxon>
        <taxon>Bacteroidota</taxon>
        <taxon>Flavobacteriia</taxon>
        <taxon>Flavobacteriales</taxon>
        <taxon>Flavobacteriaceae</taxon>
        <taxon>Flavobacterium</taxon>
    </lineage>
</organism>
<feature type="region of interest" description="Disordered" evidence="1">
    <location>
        <begin position="382"/>
        <end position="407"/>
    </location>
</feature>
<dbReference type="PANTHER" id="PTHR38597">
    <property type="entry name" value="BLL3834 PROTEIN"/>
    <property type="match status" value="1"/>
</dbReference>
<dbReference type="InterPro" id="IPR008482">
    <property type="entry name" value="DUF763"/>
</dbReference>
<protein>
    <submittedName>
        <fullName evidence="2">DUF763 domain-containing protein</fullName>
    </submittedName>
</protein>
<dbReference type="EMBL" id="CP030261">
    <property type="protein sequence ID" value="AXB57614.1"/>
    <property type="molecule type" value="Genomic_DNA"/>
</dbReference>
<evidence type="ECO:0000313" key="3">
    <source>
        <dbReference type="Proteomes" id="UP000251561"/>
    </source>
</evidence>
<accession>A0A344LUM2</accession>
<evidence type="ECO:0000313" key="2">
    <source>
        <dbReference type="EMBL" id="AXB57614.1"/>
    </source>
</evidence>
<proteinExistence type="predicted"/>
<feature type="compositionally biased region" description="Low complexity" evidence="1">
    <location>
        <begin position="397"/>
        <end position="407"/>
    </location>
</feature>